<dbReference type="InterPro" id="IPR057314">
    <property type="entry name" value="PUB2-4-like_N"/>
</dbReference>
<keyword evidence="3" id="KW-1185">Reference proteome</keyword>
<dbReference type="Proteomes" id="UP000593573">
    <property type="component" value="Unassembled WGS sequence"/>
</dbReference>
<gene>
    <name evidence="2" type="ORF">Goklo_027682</name>
</gene>
<evidence type="ECO:0000313" key="3">
    <source>
        <dbReference type="Proteomes" id="UP000593573"/>
    </source>
</evidence>
<name>A0A7J8TZC8_9ROSI</name>
<dbReference type="AlphaFoldDB" id="A0A7J8TZC8"/>
<organism evidence="2 3">
    <name type="scientific">Gossypium klotzschianum</name>
    <dbReference type="NCBI Taxonomy" id="34286"/>
    <lineage>
        <taxon>Eukaryota</taxon>
        <taxon>Viridiplantae</taxon>
        <taxon>Streptophyta</taxon>
        <taxon>Embryophyta</taxon>
        <taxon>Tracheophyta</taxon>
        <taxon>Spermatophyta</taxon>
        <taxon>Magnoliopsida</taxon>
        <taxon>eudicotyledons</taxon>
        <taxon>Gunneridae</taxon>
        <taxon>Pentapetalae</taxon>
        <taxon>rosids</taxon>
        <taxon>malvids</taxon>
        <taxon>Malvales</taxon>
        <taxon>Malvaceae</taxon>
        <taxon>Malvoideae</taxon>
        <taxon>Gossypium</taxon>
    </lineage>
</organism>
<feature type="domain" description="PUB2-4-like N-terminal" evidence="1">
    <location>
        <begin position="2"/>
        <end position="136"/>
    </location>
</feature>
<dbReference type="EMBL" id="JABFAB010000003">
    <property type="protein sequence ID" value="MBA0643384.1"/>
    <property type="molecule type" value="Genomic_DNA"/>
</dbReference>
<comment type="caution">
    <text evidence="2">The sequence shown here is derived from an EMBL/GenBank/DDBJ whole genome shotgun (WGS) entry which is preliminary data.</text>
</comment>
<dbReference type="Pfam" id="PF25240">
    <property type="entry name" value="PUB2_N"/>
    <property type="match status" value="1"/>
</dbReference>
<reference evidence="2 3" key="1">
    <citation type="journal article" date="2019" name="Genome Biol. Evol.">
        <title>Insights into the evolution of the New World diploid cottons (Gossypium, subgenus Houzingenia) based on genome sequencing.</title>
        <authorList>
            <person name="Grover C.E."/>
            <person name="Arick M.A. 2nd"/>
            <person name="Thrash A."/>
            <person name="Conover J.L."/>
            <person name="Sanders W.S."/>
            <person name="Peterson D.G."/>
            <person name="Frelichowski J.E."/>
            <person name="Scheffler J.A."/>
            <person name="Scheffler B.E."/>
            <person name="Wendel J.F."/>
        </authorList>
    </citation>
    <scope>NUCLEOTIDE SEQUENCE [LARGE SCALE GENOMIC DNA]</scope>
    <source>
        <strain evidence="2">57</strain>
        <tissue evidence="2">Leaf</tissue>
    </source>
</reference>
<evidence type="ECO:0000313" key="2">
    <source>
        <dbReference type="EMBL" id="MBA0643384.1"/>
    </source>
</evidence>
<evidence type="ECO:0000259" key="1">
    <source>
        <dbReference type="Pfam" id="PF25240"/>
    </source>
</evidence>
<dbReference type="OrthoDB" id="7537227at2759"/>
<protein>
    <recommendedName>
        <fullName evidence="1">PUB2-4-like N-terminal domain-containing protein</fullName>
    </recommendedName>
</protein>
<proteinExistence type="predicted"/>
<sequence length="199" mass="22620">MEMSLLETLLRDISSFLNFSSSENIDSEPVQKYYQAAEEILKVLKPIILNAIFDSEITSDEVLSKAFEELGVSVEELLLQFERWQPFRVLQVESLISEIRNSCLDIFRVLKSSHRHLPYELSPASLELHLQKIKHVGYEQTSSVIKEAKRDQVGNFGPSSEILLRIAESLSLNSNMEILIEAVALEKLKENTAQAKKIA</sequence>
<accession>A0A7J8TZC8</accession>